<dbReference type="EC" id="5.2.1.8" evidence="5"/>
<evidence type="ECO:0000313" key="8">
    <source>
        <dbReference type="Proteomes" id="UP000184287"/>
    </source>
</evidence>
<dbReference type="PANTHER" id="PTHR10516:SF443">
    <property type="entry name" value="FK506-BINDING PROTEIN 59-RELATED"/>
    <property type="match status" value="1"/>
</dbReference>
<sequence>MIKKLSLYTFAFLAAVVLFNSCKKESQSVQMLDDGRLADYLAKNDIKAVPDPAKTGYFYVLTQPAVSDKPTYKLSDSVRYNLSGKSMLNGTVYWSSPLIRNMGMSAYYAGDAKESSGGFMGINVPAITEVLTQLKPGGSARIFLPSYLAFGKNGFPTANIPSNEIIELNISTYAEKQAVLDEQHIQAFITAKSLTNVIKDESGVHYIVTDAGTGTDPITINTDVKLKYTLRMLDGTTSDSGEFTTAPKSLVLGMEKILVKFKKGAKLRILIPSVLGYGNTFKSSGTGGGIPANSVLDFDAEIVDVTK</sequence>
<dbReference type="Proteomes" id="UP000184287">
    <property type="component" value="Unassembled WGS sequence"/>
</dbReference>
<dbReference type="OrthoDB" id="669809at2"/>
<evidence type="ECO:0000256" key="5">
    <source>
        <dbReference type="RuleBase" id="RU003915"/>
    </source>
</evidence>
<dbReference type="InterPro" id="IPR046357">
    <property type="entry name" value="PPIase_dom_sf"/>
</dbReference>
<evidence type="ECO:0000256" key="3">
    <source>
        <dbReference type="ARBA" id="ARBA00023235"/>
    </source>
</evidence>
<dbReference type="PROSITE" id="PS50059">
    <property type="entry name" value="FKBP_PPIASE"/>
    <property type="match status" value="2"/>
</dbReference>
<dbReference type="Pfam" id="PF00254">
    <property type="entry name" value="FKBP_C"/>
    <property type="match status" value="1"/>
</dbReference>
<dbReference type="EMBL" id="FQUQ01000008">
    <property type="protein sequence ID" value="SHG89546.1"/>
    <property type="molecule type" value="Genomic_DNA"/>
</dbReference>
<dbReference type="RefSeq" id="WP_084529459.1">
    <property type="nucleotide sequence ID" value="NZ_FQUQ01000008.1"/>
</dbReference>
<evidence type="ECO:0000259" key="6">
    <source>
        <dbReference type="PROSITE" id="PS50059"/>
    </source>
</evidence>
<name>A0A1M5NJ09_9SPHI</name>
<dbReference type="GO" id="GO:0003755">
    <property type="term" value="F:peptidyl-prolyl cis-trans isomerase activity"/>
    <property type="evidence" value="ECO:0007669"/>
    <property type="project" value="UniProtKB-UniRule"/>
</dbReference>
<keyword evidence="3 4" id="KW-0413">Isomerase</keyword>
<dbReference type="STRING" id="288992.SAMN04488522_108165"/>
<evidence type="ECO:0000256" key="1">
    <source>
        <dbReference type="ARBA" id="ARBA00000971"/>
    </source>
</evidence>
<evidence type="ECO:0000256" key="4">
    <source>
        <dbReference type="PROSITE-ProRule" id="PRU00277"/>
    </source>
</evidence>
<dbReference type="InterPro" id="IPR001179">
    <property type="entry name" value="PPIase_FKBP_dom"/>
</dbReference>
<keyword evidence="2 4" id="KW-0697">Rotamase</keyword>
<dbReference type="SUPFAM" id="SSF54534">
    <property type="entry name" value="FKBP-like"/>
    <property type="match status" value="2"/>
</dbReference>
<comment type="similarity">
    <text evidence="5">Belongs to the FKBP-type PPIase family.</text>
</comment>
<keyword evidence="8" id="KW-1185">Reference proteome</keyword>
<dbReference type="Gene3D" id="3.10.50.40">
    <property type="match status" value="2"/>
</dbReference>
<feature type="domain" description="PPIase FKBP-type" evidence="6">
    <location>
        <begin position="75"/>
        <end position="176"/>
    </location>
</feature>
<dbReference type="PANTHER" id="PTHR10516">
    <property type="entry name" value="PEPTIDYL-PROLYL CIS-TRANS ISOMERASE"/>
    <property type="match status" value="1"/>
</dbReference>
<accession>A0A1M5NJ09</accession>
<proteinExistence type="inferred from homology"/>
<comment type="catalytic activity">
    <reaction evidence="1 4 5">
        <text>[protein]-peptidylproline (omega=180) = [protein]-peptidylproline (omega=0)</text>
        <dbReference type="Rhea" id="RHEA:16237"/>
        <dbReference type="Rhea" id="RHEA-COMP:10747"/>
        <dbReference type="Rhea" id="RHEA-COMP:10748"/>
        <dbReference type="ChEBI" id="CHEBI:83833"/>
        <dbReference type="ChEBI" id="CHEBI:83834"/>
        <dbReference type="EC" id="5.2.1.8"/>
    </reaction>
</comment>
<dbReference type="InterPro" id="IPR050689">
    <property type="entry name" value="FKBP-type_PPIase"/>
</dbReference>
<evidence type="ECO:0000256" key="2">
    <source>
        <dbReference type="ARBA" id="ARBA00023110"/>
    </source>
</evidence>
<reference evidence="8" key="1">
    <citation type="submission" date="2016-11" db="EMBL/GenBank/DDBJ databases">
        <authorList>
            <person name="Varghese N."/>
            <person name="Submissions S."/>
        </authorList>
    </citation>
    <scope>NUCLEOTIDE SEQUENCE [LARGE SCALE GENOMIC DNA]</scope>
    <source>
        <strain evidence="8">DSM 16990</strain>
    </source>
</reference>
<dbReference type="AlphaFoldDB" id="A0A1M5NJ09"/>
<protein>
    <recommendedName>
        <fullName evidence="5">Peptidyl-prolyl cis-trans isomerase</fullName>
        <ecNumber evidence="5">5.2.1.8</ecNumber>
    </recommendedName>
</protein>
<feature type="domain" description="PPIase FKBP-type" evidence="6">
    <location>
        <begin position="221"/>
        <end position="306"/>
    </location>
</feature>
<gene>
    <name evidence="7" type="ORF">SAMN04488522_108165</name>
</gene>
<evidence type="ECO:0000313" key="7">
    <source>
        <dbReference type="EMBL" id="SHG89546.1"/>
    </source>
</evidence>
<organism evidence="7 8">
    <name type="scientific">Pedobacter caeni</name>
    <dbReference type="NCBI Taxonomy" id="288992"/>
    <lineage>
        <taxon>Bacteria</taxon>
        <taxon>Pseudomonadati</taxon>
        <taxon>Bacteroidota</taxon>
        <taxon>Sphingobacteriia</taxon>
        <taxon>Sphingobacteriales</taxon>
        <taxon>Sphingobacteriaceae</taxon>
        <taxon>Pedobacter</taxon>
    </lineage>
</organism>